<proteinExistence type="inferred from homology"/>
<dbReference type="EMBL" id="CP033230">
    <property type="protein sequence ID" value="AYO77175.1"/>
    <property type="molecule type" value="Genomic_DNA"/>
</dbReference>
<dbReference type="Proteomes" id="UP000280708">
    <property type="component" value="Chromosome"/>
</dbReference>
<feature type="domain" description="UspA" evidence="4">
    <location>
        <begin position="36"/>
        <end position="174"/>
    </location>
</feature>
<dbReference type="PRINTS" id="PR01438">
    <property type="entry name" value="UNVRSLSTRESS"/>
</dbReference>
<evidence type="ECO:0000256" key="2">
    <source>
        <dbReference type="ARBA" id="ARBA00022741"/>
    </source>
</evidence>
<sequence>MQADVGGCKRRNVLASAAWGANRKERRLTEPVAATIRKILVATDLTPRYDRALDRAVQLARESQAELVAVHVMDAADQSGSMFDRRERSWRRVPDPAERMRWRSQRDLAEAFEGIRVIAAQGDPAEQLVAHARSEACDLIVTGAASAESMSRILFGSTVNCVAREVEQPILVVHDRAFRPYREIVVATDFSDASIAGLQTAWDLFPQAAFTLFHAYDIPSAALADARQDGRALLAMQEDMMAKVRADDRLDARLRGKVSVVADFGALIGSTAKRLVEALEGDLLIVRHPADA</sequence>
<protein>
    <submittedName>
        <fullName evidence="5">Universal stress protein</fullName>
    </submittedName>
</protein>
<evidence type="ECO:0000313" key="5">
    <source>
        <dbReference type="EMBL" id="AYO77175.1"/>
    </source>
</evidence>
<dbReference type="AlphaFoldDB" id="A0A3G2UQQ7"/>
<dbReference type="PANTHER" id="PTHR46268">
    <property type="entry name" value="STRESS RESPONSE PROTEIN NHAX"/>
    <property type="match status" value="1"/>
</dbReference>
<reference evidence="5 6" key="1">
    <citation type="submission" date="2018-10" db="EMBL/GenBank/DDBJ databases">
        <title>Characterization and genome analysis of a novel bacterium Sphingobium yanoikuyae SJTF8 capable of degrading PAHs.</title>
        <authorList>
            <person name="Yin C."/>
            <person name="Xiong W."/>
            <person name="Liang R."/>
        </authorList>
    </citation>
    <scope>NUCLEOTIDE SEQUENCE [LARGE SCALE GENOMIC DNA]</scope>
    <source>
        <strain evidence="5 6">SJTF8</strain>
    </source>
</reference>
<dbReference type="Pfam" id="PF00582">
    <property type="entry name" value="Usp"/>
    <property type="match status" value="1"/>
</dbReference>
<comment type="similarity">
    <text evidence="1">Belongs to the universal stress protein A family.</text>
</comment>
<evidence type="ECO:0000313" key="6">
    <source>
        <dbReference type="Proteomes" id="UP000280708"/>
    </source>
</evidence>
<name>A0A3G2UQQ7_SPHYA</name>
<keyword evidence="2" id="KW-0547">Nucleotide-binding</keyword>
<dbReference type="InterPro" id="IPR006016">
    <property type="entry name" value="UspA"/>
</dbReference>
<organism evidence="5 6">
    <name type="scientific">Sphingobium yanoikuyae</name>
    <name type="common">Sphingomonas yanoikuyae</name>
    <dbReference type="NCBI Taxonomy" id="13690"/>
    <lineage>
        <taxon>Bacteria</taxon>
        <taxon>Pseudomonadati</taxon>
        <taxon>Pseudomonadota</taxon>
        <taxon>Alphaproteobacteria</taxon>
        <taxon>Sphingomonadales</taxon>
        <taxon>Sphingomonadaceae</taxon>
        <taxon>Sphingobium</taxon>
    </lineage>
</organism>
<evidence type="ECO:0000256" key="1">
    <source>
        <dbReference type="ARBA" id="ARBA00008791"/>
    </source>
</evidence>
<evidence type="ECO:0000256" key="3">
    <source>
        <dbReference type="ARBA" id="ARBA00022840"/>
    </source>
</evidence>
<gene>
    <name evidence="5" type="ORF">EBF16_09825</name>
</gene>
<keyword evidence="3" id="KW-0067">ATP-binding</keyword>
<accession>A0A3G2UQQ7</accession>
<dbReference type="InterPro" id="IPR006015">
    <property type="entry name" value="Universal_stress_UspA"/>
</dbReference>
<dbReference type="InterPro" id="IPR014729">
    <property type="entry name" value="Rossmann-like_a/b/a_fold"/>
</dbReference>
<dbReference type="SUPFAM" id="SSF52402">
    <property type="entry name" value="Adenine nucleotide alpha hydrolases-like"/>
    <property type="match status" value="2"/>
</dbReference>
<dbReference type="GO" id="GO:0005524">
    <property type="term" value="F:ATP binding"/>
    <property type="evidence" value="ECO:0007669"/>
    <property type="project" value="UniProtKB-KW"/>
</dbReference>
<dbReference type="Gene3D" id="3.40.50.620">
    <property type="entry name" value="HUPs"/>
    <property type="match status" value="2"/>
</dbReference>
<dbReference type="PANTHER" id="PTHR46268:SF27">
    <property type="entry name" value="UNIVERSAL STRESS PROTEIN RV2623"/>
    <property type="match status" value="1"/>
</dbReference>
<evidence type="ECO:0000259" key="4">
    <source>
        <dbReference type="Pfam" id="PF00582"/>
    </source>
</evidence>
<dbReference type="CDD" id="cd00293">
    <property type="entry name" value="USP-like"/>
    <property type="match status" value="1"/>
</dbReference>